<dbReference type="SMART" id="SM00249">
    <property type="entry name" value="PHD"/>
    <property type="match status" value="1"/>
</dbReference>
<sequence length="154" mass="17352">MSTIHNYCAICNQTAQPETSIDCIACSQLFHYACENIDPARISQTEEEQYSCRSCSIMDMDVVNISTRSNNSIIDTEETIPKLLLDEQSVTEDYSEIGHIVKNMPEYTSKDSPTRTQITKEETRNSNTEVPDMVENEKNGFIQTAKPNGSAQQE</sequence>
<dbReference type="Gene3D" id="3.30.40.10">
    <property type="entry name" value="Zinc/RING finger domain, C3HC4 (zinc finger)"/>
    <property type="match status" value="1"/>
</dbReference>
<feature type="domain" description="PHD-type" evidence="6">
    <location>
        <begin position="5"/>
        <end position="58"/>
    </location>
</feature>
<evidence type="ECO:0000256" key="1">
    <source>
        <dbReference type="ARBA" id="ARBA00022723"/>
    </source>
</evidence>
<accession>A0A8S3V5V4</accession>
<dbReference type="InterPro" id="IPR019786">
    <property type="entry name" value="Zinc_finger_PHD-type_CS"/>
</dbReference>
<feature type="compositionally biased region" description="Basic and acidic residues" evidence="5">
    <location>
        <begin position="108"/>
        <end position="124"/>
    </location>
</feature>
<evidence type="ECO:0000256" key="2">
    <source>
        <dbReference type="ARBA" id="ARBA00022771"/>
    </source>
</evidence>
<dbReference type="Pfam" id="PF00628">
    <property type="entry name" value="PHD"/>
    <property type="match status" value="1"/>
</dbReference>
<feature type="compositionally biased region" description="Polar residues" evidence="5">
    <location>
        <begin position="141"/>
        <end position="154"/>
    </location>
</feature>
<dbReference type="InterPro" id="IPR013083">
    <property type="entry name" value="Znf_RING/FYVE/PHD"/>
</dbReference>
<dbReference type="Proteomes" id="UP000683360">
    <property type="component" value="Unassembled WGS sequence"/>
</dbReference>
<dbReference type="InterPro" id="IPR011011">
    <property type="entry name" value="Znf_FYVE_PHD"/>
</dbReference>
<organism evidence="7 8">
    <name type="scientific">Mytilus edulis</name>
    <name type="common">Blue mussel</name>
    <dbReference type="NCBI Taxonomy" id="6550"/>
    <lineage>
        <taxon>Eukaryota</taxon>
        <taxon>Metazoa</taxon>
        <taxon>Spiralia</taxon>
        <taxon>Lophotrochozoa</taxon>
        <taxon>Mollusca</taxon>
        <taxon>Bivalvia</taxon>
        <taxon>Autobranchia</taxon>
        <taxon>Pteriomorphia</taxon>
        <taxon>Mytilida</taxon>
        <taxon>Mytiloidea</taxon>
        <taxon>Mytilidae</taxon>
        <taxon>Mytilinae</taxon>
        <taxon>Mytilus</taxon>
    </lineage>
</organism>
<comment type="caution">
    <text evidence="7">The sequence shown here is derived from an EMBL/GenBank/DDBJ whole genome shotgun (WGS) entry which is preliminary data.</text>
</comment>
<evidence type="ECO:0000313" key="8">
    <source>
        <dbReference type="Proteomes" id="UP000683360"/>
    </source>
</evidence>
<keyword evidence="8" id="KW-1185">Reference proteome</keyword>
<protein>
    <recommendedName>
        <fullName evidence="6">PHD-type domain-containing protein</fullName>
    </recommendedName>
</protein>
<dbReference type="InterPro" id="IPR019787">
    <property type="entry name" value="Znf_PHD-finger"/>
</dbReference>
<dbReference type="EMBL" id="CAJPWZ010002969">
    <property type="protein sequence ID" value="CAG2249437.1"/>
    <property type="molecule type" value="Genomic_DNA"/>
</dbReference>
<dbReference type="PROSITE" id="PS01359">
    <property type="entry name" value="ZF_PHD_1"/>
    <property type="match status" value="1"/>
</dbReference>
<dbReference type="GO" id="GO:0008270">
    <property type="term" value="F:zinc ion binding"/>
    <property type="evidence" value="ECO:0007669"/>
    <property type="project" value="UniProtKB-KW"/>
</dbReference>
<evidence type="ECO:0000256" key="3">
    <source>
        <dbReference type="ARBA" id="ARBA00022833"/>
    </source>
</evidence>
<reference evidence="7" key="1">
    <citation type="submission" date="2021-03" db="EMBL/GenBank/DDBJ databases">
        <authorList>
            <person name="Bekaert M."/>
        </authorList>
    </citation>
    <scope>NUCLEOTIDE SEQUENCE</scope>
</reference>
<evidence type="ECO:0000259" key="6">
    <source>
        <dbReference type="PROSITE" id="PS50016"/>
    </source>
</evidence>
<feature type="region of interest" description="Disordered" evidence="5">
    <location>
        <begin position="104"/>
        <end position="154"/>
    </location>
</feature>
<keyword evidence="1" id="KW-0479">Metal-binding</keyword>
<dbReference type="PROSITE" id="PS50016">
    <property type="entry name" value="ZF_PHD_2"/>
    <property type="match status" value="1"/>
</dbReference>
<evidence type="ECO:0000256" key="4">
    <source>
        <dbReference type="PROSITE-ProRule" id="PRU00146"/>
    </source>
</evidence>
<keyword evidence="3" id="KW-0862">Zinc</keyword>
<dbReference type="InterPro" id="IPR001965">
    <property type="entry name" value="Znf_PHD"/>
</dbReference>
<dbReference type="SUPFAM" id="SSF57903">
    <property type="entry name" value="FYVE/PHD zinc finger"/>
    <property type="match status" value="1"/>
</dbReference>
<keyword evidence="2 4" id="KW-0863">Zinc-finger</keyword>
<dbReference type="AlphaFoldDB" id="A0A8S3V5V4"/>
<dbReference type="OrthoDB" id="6119987at2759"/>
<gene>
    <name evidence="7" type="ORF">MEDL_61202</name>
</gene>
<evidence type="ECO:0000256" key="5">
    <source>
        <dbReference type="SAM" id="MobiDB-lite"/>
    </source>
</evidence>
<proteinExistence type="predicted"/>
<evidence type="ECO:0000313" key="7">
    <source>
        <dbReference type="EMBL" id="CAG2249437.1"/>
    </source>
</evidence>
<name>A0A8S3V5V4_MYTED</name>